<dbReference type="Proteomes" id="UP000275846">
    <property type="component" value="Unassembled WGS sequence"/>
</dbReference>
<feature type="region of interest" description="Disordered" evidence="1">
    <location>
        <begin position="23"/>
        <end position="49"/>
    </location>
</feature>
<reference evidence="2 3" key="2">
    <citation type="submission" date="2018-11" db="EMBL/GenBank/DDBJ databases">
        <authorList>
            <consortium name="Pathogen Informatics"/>
        </authorList>
    </citation>
    <scope>NUCLEOTIDE SEQUENCE [LARGE SCALE GENOMIC DNA]</scope>
    <source>
        <strain evidence="2 3">NST_G2</strain>
    </source>
</reference>
<protein>
    <submittedName>
        <fullName evidence="4">Endo/exonuclease/phosphatase domain-containing protein</fullName>
    </submittedName>
</protein>
<keyword evidence="3" id="KW-1185">Reference proteome</keyword>
<evidence type="ECO:0000313" key="4">
    <source>
        <dbReference type="WBParaSite" id="SSLN_0001168601-mRNA-1"/>
    </source>
</evidence>
<gene>
    <name evidence="2" type="ORF">SSLN_LOCUS11255</name>
</gene>
<sequence length="399" mass="46217">MLLWLPLAGTQLSPVAPRSWAIPNGHTPCNRHDRRAKPGEGLHTRSNRPERRTAIFARQLARYRLDIAIFSETRFSERGQLEVGAGCAFFWRGRPKAERRDAGVAFAIRNNIVGRQPCLPQVHHHHQCLRSPMTSFDAAKDKFYEDLCALLVTVPKAENLIVLGDYNARIGIDHADWQGVLGPQGFGSYNDNGLLLLRTYSEHRLLLTNTLFRLLRQEKATWMHPRSRRWQLLDYVCVRRRDRQDVRVAKAIRDADGWTDYRLVISDFNHDEGPRIIQKLENLHAPDNNATVETRWCQLRNVSQSTALKVLGRACRQHQDWFDDNDADISNLLAEKNGLQKAYMDLRTGATKAAFFRCRRLVRQRLRKMQDAWMIRKAEEIQGYADRKEMKNFLDDPKG</sequence>
<evidence type="ECO:0000256" key="1">
    <source>
        <dbReference type="SAM" id="MobiDB-lite"/>
    </source>
</evidence>
<dbReference type="SUPFAM" id="SSF56219">
    <property type="entry name" value="DNase I-like"/>
    <property type="match status" value="1"/>
</dbReference>
<name>A0A183T457_SCHSO</name>
<dbReference type="PANTHER" id="PTHR23227:SF84">
    <property type="entry name" value="ENDONUCLEASE_EXONUCLEASE_PHOSPHATASE DOMAIN-CONTAINING PROTEIN"/>
    <property type="match status" value="1"/>
</dbReference>
<dbReference type="AlphaFoldDB" id="A0A183T457"/>
<proteinExistence type="predicted"/>
<dbReference type="STRING" id="70667.A0A183T457"/>
<dbReference type="PANTHER" id="PTHR23227">
    <property type="entry name" value="BUCENTAUR RELATED"/>
    <property type="match status" value="1"/>
</dbReference>
<dbReference type="Gene3D" id="3.60.10.10">
    <property type="entry name" value="Endonuclease/exonuclease/phosphatase"/>
    <property type="match status" value="1"/>
</dbReference>
<feature type="compositionally biased region" description="Basic and acidic residues" evidence="1">
    <location>
        <begin position="36"/>
        <end position="49"/>
    </location>
</feature>
<dbReference type="InterPro" id="IPR036691">
    <property type="entry name" value="Endo/exonu/phosph_ase_sf"/>
</dbReference>
<dbReference type="InterPro" id="IPR027124">
    <property type="entry name" value="Swc5/CFDP1/2"/>
</dbReference>
<organism evidence="4">
    <name type="scientific">Schistocephalus solidus</name>
    <name type="common">Tapeworm</name>
    <dbReference type="NCBI Taxonomy" id="70667"/>
    <lineage>
        <taxon>Eukaryota</taxon>
        <taxon>Metazoa</taxon>
        <taxon>Spiralia</taxon>
        <taxon>Lophotrochozoa</taxon>
        <taxon>Platyhelminthes</taxon>
        <taxon>Cestoda</taxon>
        <taxon>Eucestoda</taxon>
        <taxon>Diphyllobothriidea</taxon>
        <taxon>Diphyllobothriidae</taxon>
        <taxon>Schistocephalus</taxon>
    </lineage>
</organism>
<reference evidence="4" key="1">
    <citation type="submission" date="2016-06" db="UniProtKB">
        <authorList>
            <consortium name="WormBaseParasite"/>
        </authorList>
    </citation>
    <scope>IDENTIFICATION</scope>
</reference>
<dbReference type="OrthoDB" id="6144240at2759"/>
<dbReference type="WBParaSite" id="SSLN_0001168601-mRNA-1">
    <property type="protein sequence ID" value="SSLN_0001168601-mRNA-1"/>
    <property type="gene ID" value="SSLN_0001168601"/>
</dbReference>
<dbReference type="EMBL" id="UYSU01036399">
    <property type="protein sequence ID" value="VDL97640.1"/>
    <property type="molecule type" value="Genomic_DNA"/>
</dbReference>
<evidence type="ECO:0000313" key="3">
    <source>
        <dbReference type="Proteomes" id="UP000275846"/>
    </source>
</evidence>
<accession>A0A183T457</accession>
<evidence type="ECO:0000313" key="2">
    <source>
        <dbReference type="EMBL" id="VDL97640.1"/>
    </source>
</evidence>